<keyword evidence="4" id="KW-1185">Reference proteome</keyword>
<protein>
    <recommendedName>
        <fullName evidence="5">Metal transporter</fullName>
    </recommendedName>
</protein>
<name>A0ABN2EA89_9ACTN</name>
<keyword evidence="2" id="KW-1133">Transmembrane helix</keyword>
<feature type="transmembrane region" description="Helical" evidence="2">
    <location>
        <begin position="12"/>
        <end position="30"/>
    </location>
</feature>
<sequence>MTTAQTRKVLDIGLGLVFVLGIAFTTFMLITSWGGASWVFGSAVSIVVGGLAMLRERQRLLTAIAGIAVTGIAVAVSLSAADDLPREPAPITALALSVLVGSAIRTLPIRPAAGVAAGGLVIVGATWFDSFSTVTVLATMGMIAALVLGPLLRGLDRTRRTKAPQPGLAEQGGTVAGASVT</sequence>
<comment type="caution">
    <text evidence="3">The sequence shown here is derived from an EMBL/GenBank/DDBJ whole genome shotgun (WGS) entry which is preliminary data.</text>
</comment>
<keyword evidence="2" id="KW-0472">Membrane</keyword>
<evidence type="ECO:0000313" key="3">
    <source>
        <dbReference type="EMBL" id="GAA1601143.1"/>
    </source>
</evidence>
<feature type="transmembrane region" description="Helical" evidence="2">
    <location>
        <begin position="61"/>
        <end position="81"/>
    </location>
</feature>
<accession>A0ABN2EA89</accession>
<evidence type="ECO:0000256" key="1">
    <source>
        <dbReference type="SAM" id="MobiDB-lite"/>
    </source>
</evidence>
<dbReference type="RefSeq" id="WP_344220487.1">
    <property type="nucleotide sequence ID" value="NZ_BAAAOS010000049.1"/>
</dbReference>
<proteinExistence type="predicted"/>
<keyword evidence="2" id="KW-0812">Transmembrane</keyword>
<organism evidence="3 4">
    <name type="scientific">Kribbella sancticallisti</name>
    <dbReference type="NCBI Taxonomy" id="460087"/>
    <lineage>
        <taxon>Bacteria</taxon>
        <taxon>Bacillati</taxon>
        <taxon>Actinomycetota</taxon>
        <taxon>Actinomycetes</taxon>
        <taxon>Propionibacteriales</taxon>
        <taxon>Kribbellaceae</taxon>
        <taxon>Kribbella</taxon>
    </lineage>
</organism>
<evidence type="ECO:0008006" key="5">
    <source>
        <dbReference type="Google" id="ProtNLM"/>
    </source>
</evidence>
<feature type="region of interest" description="Disordered" evidence="1">
    <location>
        <begin position="162"/>
        <end position="181"/>
    </location>
</feature>
<reference evidence="3 4" key="1">
    <citation type="journal article" date="2019" name="Int. J. Syst. Evol. Microbiol.">
        <title>The Global Catalogue of Microorganisms (GCM) 10K type strain sequencing project: providing services to taxonomists for standard genome sequencing and annotation.</title>
        <authorList>
            <consortium name="The Broad Institute Genomics Platform"/>
            <consortium name="The Broad Institute Genome Sequencing Center for Infectious Disease"/>
            <person name="Wu L."/>
            <person name="Ma J."/>
        </authorList>
    </citation>
    <scope>NUCLEOTIDE SEQUENCE [LARGE SCALE GENOMIC DNA]</scope>
    <source>
        <strain evidence="3 4">JCM 14969</strain>
    </source>
</reference>
<dbReference type="EMBL" id="BAAAOS010000049">
    <property type="protein sequence ID" value="GAA1601143.1"/>
    <property type="molecule type" value="Genomic_DNA"/>
</dbReference>
<evidence type="ECO:0000313" key="4">
    <source>
        <dbReference type="Proteomes" id="UP001500393"/>
    </source>
</evidence>
<gene>
    <name evidence="3" type="ORF">GCM10009789_64250</name>
</gene>
<dbReference type="Proteomes" id="UP001500393">
    <property type="component" value="Unassembled WGS sequence"/>
</dbReference>
<evidence type="ECO:0000256" key="2">
    <source>
        <dbReference type="SAM" id="Phobius"/>
    </source>
</evidence>
<feature type="transmembrane region" description="Helical" evidence="2">
    <location>
        <begin position="111"/>
        <end position="128"/>
    </location>
</feature>
<feature type="transmembrane region" description="Helical" evidence="2">
    <location>
        <begin position="87"/>
        <end position="104"/>
    </location>
</feature>
<feature type="transmembrane region" description="Helical" evidence="2">
    <location>
        <begin position="134"/>
        <end position="152"/>
    </location>
</feature>
<feature type="transmembrane region" description="Helical" evidence="2">
    <location>
        <begin position="36"/>
        <end position="54"/>
    </location>
</feature>